<dbReference type="AlphaFoldDB" id="I7AE74"/>
<feature type="transmembrane region" description="Helical" evidence="2">
    <location>
        <begin position="43"/>
        <end position="61"/>
    </location>
</feature>
<comment type="similarity">
    <text evidence="1">Belongs to the UPF0328 family.</text>
</comment>
<feature type="transmembrane region" description="Helical" evidence="2">
    <location>
        <begin position="204"/>
        <end position="227"/>
    </location>
</feature>
<dbReference type="VEuPathDB" id="MicrosporidiaDB:EROM_050010"/>
<gene>
    <name evidence="3" type="ordered locus">EROM_050010</name>
</gene>
<feature type="transmembrane region" description="Helical" evidence="2">
    <location>
        <begin position="145"/>
        <end position="165"/>
    </location>
</feature>
<sequence length="231" mass="25951">MNPTSHLAHTQIRHFAGIVSIVFPAIMHFTLGPSIKDSLLLKFITVLLPFSYSAAQHFLLFRINRSLDYKSSSLLHSILYFLLNLFLFVFAVIDGISTVTFTLDKWDDDVSFSILLPSFVVPSTYLLSTACILTPGSIQFPDTGFNFLIDILILLRIVVGIMFPLHNSSYIYIAVPSFILILLRSLNLGYSSSSVTEYAVWRQLIVFLIFGISLFIHTIIACMSISICINI</sequence>
<dbReference type="HOGENOM" id="CLU_059413_0_0_1"/>
<feature type="transmembrane region" description="Helical" evidence="2">
    <location>
        <begin position="12"/>
        <end position="31"/>
    </location>
</feature>
<accession>I7AE74</accession>
<feature type="transmembrane region" description="Helical" evidence="2">
    <location>
        <begin position="113"/>
        <end position="133"/>
    </location>
</feature>
<dbReference type="InterPro" id="IPR019081">
    <property type="entry name" value="UPF0328"/>
</dbReference>
<keyword evidence="2" id="KW-1133">Transmembrane helix</keyword>
<keyword evidence="2" id="KW-0812">Transmembrane</keyword>
<keyword evidence="2" id="KW-0472">Membrane</keyword>
<protein>
    <submittedName>
        <fullName evidence="3">Uncharacterized protein</fullName>
    </submittedName>
</protein>
<evidence type="ECO:0000256" key="1">
    <source>
        <dbReference type="ARBA" id="ARBA00010346"/>
    </source>
</evidence>
<dbReference type="EMBL" id="CP003522">
    <property type="protein sequence ID" value="AFN82935.1"/>
    <property type="molecule type" value="Genomic_DNA"/>
</dbReference>
<proteinExistence type="inferred from homology"/>
<dbReference type="KEGG" id="ero:EROM_050010"/>
<name>I7AE74_ENCRO</name>
<dbReference type="RefSeq" id="XP_009264432.1">
    <property type="nucleotide sequence ID" value="XM_009266157.1"/>
</dbReference>
<organism evidence="3 4">
    <name type="scientific">Encephalitozoon romaleae (strain SJ-2008)</name>
    <name type="common">Microsporidian parasite</name>
    <dbReference type="NCBI Taxonomy" id="1178016"/>
    <lineage>
        <taxon>Eukaryota</taxon>
        <taxon>Fungi</taxon>
        <taxon>Fungi incertae sedis</taxon>
        <taxon>Microsporidia</taxon>
        <taxon>Unikaryonidae</taxon>
        <taxon>Encephalitozoon</taxon>
    </lineage>
</organism>
<dbReference type="Pfam" id="PF09591">
    <property type="entry name" value="DUF2463"/>
    <property type="match status" value="1"/>
</dbReference>
<keyword evidence="4" id="KW-1185">Reference proteome</keyword>
<feature type="transmembrane region" description="Helical" evidence="2">
    <location>
        <begin position="171"/>
        <end position="192"/>
    </location>
</feature>
<reference evidence="3 4" key="1">
    <citation type="journal article" date="2012" name="Proc. Natl. Acad. Sci. U.S.A.">
        <title>Gain and loss of multiple functionally related, horizontally transferred genes in the reduced genomes of two microsporidian parasites.</title>
        <authorList>
            <person name="Pombert J.-F."/>
            <person name="Selman M."/>
            <person name="Burki F."/>
            <person name="Bardell F.T."/>
            <person name="Farinelli L."/>
            <person name="Solter L.F."/>
            <person name="Whitman D.W."/>
            <person name="Weiss L.M."/>
            <person name="Corradi N."/>
            <person name="Keeling P.J."/>
        </authorList>
    </citation>
    <scope>NUCLEOTIDE SEQUENCE [LARGE SCALE GENOMIC DNA]</scope>
    <source>
        <strain evidence="3 4">SJ-2008</strain>
    </source>
</reference>
<feature type="transmembrane region" description="Helical" evidence="2">
    <location>
        <begin position="73"/>
        <end position="93"/>
    </location>
</feature>
<dbReference type="Proteomes" id="UP000010094">
    <property type="component" value="Chromosome V"/>
</dbReference>
<evidence type="ECO:0000313" key="3">
    <source>
        <dbReference type="EMBL" id="AFN82935.1"/>
    </source>
</evidence>
<dbReference type="OrthoDB" id="2198933at2759"/>
<evidence type="ECO:0000256" key="2">
    <source>
        <dbReference type="SAM" id="Phobius"/>
    </source>
</evidence>
<dbReference type="GeneID" id="20521234"/>
<evidence type="ECO:0000313" key="4">
    <source>
        <dbReference type="Proteomes" id="UP000010094"/>
    </source>
</evidence>